<gene>
    <name evidence="2" type="ORF">BJX66DRAFT_53400</name>
</gene>
<proteinExistence type="predicted"/>
<evidence type="ECO:0000313" key="2">
    <source>
        <dbReference type="EMBL" id="KAL2785607.1"/>
    </source>
</evidence>
<evidence type="ECO:0000256" key="1">
    <source>
        <dbReference type="SAM" id="MobiDB-lite"/>
    </source>
</evidence>
<accession>A0ABR4FRF1</accession>
<comment type="caution">
    <text evidence="2">The sequence shown here is derived from an EMBL/GenBank/DDBJ whole genome shotgun (WGS) entry which is preliminary data.</text>
</comment>
<keyword evidence="3" id="KW-1185">Reference proteome</keyword>
<organism evidence="2 3">
    <name type="scientific">Aspergillus keveii</name>
    <dbReference type="NCBI Taxonomy" id="714993"/>
    <lineage>
        <taxon>Eukaryota</taxon>
        <taxon>Fungi</taxon>
        <taxon>Dikarya</taxon>
        <taxon>Ascomycota</taxon>
        <taxon>Pezizomycotina</taxon>
        <taxon>Eurotiomycetes</taxon>
        <taxon>Eurotiomycetidae</taxon>
        <taxon>Eurotiales</taxon>
        <taxon>Aspergillaceae</taxon>
        <taxon>Aspergillus</taxon>
        <taxon>Aspergillus subgen. Nidulantes</taxon>
    </lineage>
</organism>
<feature type="compositionally biased region" description="Pro residues" evidence="1">
    <location>
        <begin position="33"/>
        <end position="43"/>
    </location>
</feature>
<dbReference type="EMBL" id="JBFTWV010000139">
    <property type="protein sequence ID" value="KAL2785607.1"/>
    <property type="molecule type" value="Genomic_DNA"/>
</dbReference>
<sequence length="72" mass="7820">MQAMTTAAHFLGTVHLNPSLGQSRMQAGCGYPPADPPSSPQQPYPGFEILQSRYDVHTSSIHVLIRALEDQA</sequence>
<feature type="region of interest" description="Disordered" evidence="1">
    <location>
        <begin position="24"/>
        <end position="46"/>
    </location>
</feature>
<protein>
    <submittedName>
        <fullName evidence="2">Uncharacterized protein</fullName>
    </submittedName>
</protein>
<evidence type="ECO:0000313" key="3">
    <source>
        <dbReference type="Proteomes" id="UP001610563"/>
    </source>
</evidence>
<dbReference type="Proteomes" id="UP001610563">
    <property type="component" value="Unassembled WGS sequence"/>
</dbReference>
<name>A0ABR4FRF1_9EURO</name>
<reference evidence="2 3" key="1">
    <citation type="submission" date="2024-07" db="EMBL/GenBank/DDBJ databases">
        <title>Section-level genome sequencing and comparative genomics of Aspergillus sections Usti and Cavernicolus.</title>
        <authorList>
            <consortium name="Lawrence Berkeley National Laboratory"/>
            <person name="Nybo J.L."/>
            <person name="Vesth T.C."/>
            <person name="Theobald S."/>
            <person name="Frisvad J.C."/>
            <person name="Larsen T.O."/>
            <person name="Kjaerboelling I."/>
            <person name="Rothschild-Mancinelli K."/>
            <person name="Lyhne E.K."/>
            <person name="Kogle M.E."/>
            <person name="Barry K."/>
            <person name="Clum A."/>
            <person name="Na H."/>
            <person name="Ledsgaard L."/>
            <person name="Lin J."/>
            <person name="Lipzen A."/>
            <person name="Kuo A."/>
            <person name="Riley R."/>
            <person name="Mondo S."/>
            <person name="Labutti K."/>
            <person name="Haridas S."/>
            <person name="Pangalinan J."/>
            <person name="Salamov A.A."/>
            <person name="Simmons B.A."/>
            <person name="Magnuson J.K."/>
            <person name="Chen J."/>
            <person name="Drula E."/>
            <person name="Henrissat B."/>
            <person name="Wiebenga A."/>
            <person name="Lubbers R.J."/>
            <person name="Gomes A.C."/>
            <person name="Makela M.R."/>
            <person name="Stajich J."/>
            <person name="Grigoriev I.V."/>
            <person name="Mortensen U.H."/>
            <person name="De Vries R.P."/>
            <person name="Baker S.E."/>
            <person name="Andersen M.R."/>
        </authorList>
    </citation>
    <scope>NUCLEOTIDE SEQUENCE [LARGE SCALE GENOMIC DNA]</scope>
    <source>
        <strain evidence="2 3">CBS 209.92</strain>
    </source>
</reference>